<dbReference type="EMBL" id="SOHL01000008">
    <property type="protein sequence ID" value="TFD72729.1"/>
    <property type="molecule type" value="Genomic_DNA"/>
</dbReference>
<dbReference type="RefSeq" id="WP_134550900.1">
    <property type="nucleotide sequence ID" value="NZ_SOHL01000008.1"/>
</dbReference>
<dbReference type="Proteomes" id="UP000297983">
    <property type="component" value="Unassembled WGS sequence"/>
</dbReference>
<evidence type="ECO:0000313" key="10">
    <source>
        <dbReference type="EMBL" id="TFD72729.1"/>
    </source>
</evidence>
<feature type="transmembrane region" description="Helical" evidence="8">
    <location>
        <begin position="12"/>
        <end position="33"/>
    </location>
</feature>
<evidence type="ECO:0000256" key="7">
    <source>
        <dbReference type="ARBA" id="ARBA00023303"/>
    </source>
</evidence>
<dbReference type="PANTHER" id="PTHR11537">
    <property type="entry name" value="VOLTAGE-GATED POTASSIUM CHANNEL"/>
    <property type="match status" value="1"/>
</dbReference>
<gene>
    <name evidence="10" type="ORF">E3T50_05290</name>
</gene>
<keyword evidence="6 8" id="KW-0472">Membrane</keyword>
<comment type="subcellular location">
    <subcellularLocation>
        <location evidence="1">Membrane</location>
        <topology evidence="1">Multi-pass membrane protein</topology>
    </subcellularLocation>
</comment>
<dbReference type="Gene3D" id="1.20.5.110">
    <property type="match status" value="1"/>
</dbReference>
<dbReference type="InterPro" id="IPR027359">
    <property type="entry name" value="Volt_channel_dom_sf"/>
</dbReference>
<keyword evidence="3 8" id="KW-0812">Transmembrane</keyword>
<sequence>MTQSRWQRLSEWPLTAAAVIFLVAYTWAVIGDLRGPADRVAETVITATWVMFALDYLANLTLAPRRWKWFYTHVFDLLIVALPLFRPLRLLRLVTLLAVLQRTAGAAFRGRVVIYVAGAAALLVFVAALAVLDTERAAPDPTITNFGDALWWAFVTVTTVGYGDFAPVTTQGRLIAGALMLGGVALLGVVTATLASWIVERVSQQEEDEQAATRGEIRALGEQLAQLQHTLNQRSNTAELSVNDH</sequence>
<dbReference type="SUPFAM" id="SSF81324">
    <property type="entry name" value="Voltage-gated potassium channels"/>
    <property type="match status" value="1"/>
</dbReference>
<dbReference type="GO" id="GO:0001508">
    <property type="term" value="P:action potential"/>
    <property type="evidence" value="ECO:0007669"/>
    <property type="project" value="TreeGrafter"/>
</dbReference>
<keyword evidence="4 8" id="KW-1133">Transmembrane helix</keyword>
<feature type="transmembrane region" description="Helical" evidence="8">
    <location>
        <begin position="143"/>
        <end position="162"/>
    </location>
</feature>
<proteinExistence type="predicted"/>
<evidence type="ECO:0000259" key="9">
    <source>
        <dbReference type="Pfam" id="PF07885"/>
    </source>
</evidence>
<dbReference type="Gene3D" id="1.20.120.350">
    <property type="entry name" value="Voltage-gated potassium channels. Chain C"/>
    <property type="match status" value="1"/>
</dbReference>
<dbReference type="GO" id="GO:0008076">
    <property type="term" value="C:voltage-gated potassium channel complex"/>
    <property type="evidence" value="ECO:0007669"/>
    <property type="project" value="InterPro"/>
</dbReference>
<evidence type="ECO:0000256" key="8">
    <source>
        <dbReference type="SAM" id="Phobius"/>
    </source>
</evidence>
<keyword evidence="5" id="KW-0406">Ion transport</keyword>
<evidence type="ECO:0000313" key="11">
    <source>
        <dbReference type="Proteomes" id="UP000297983"/>
    </source>
</evidence>
<keyword evidence="2" id="KW-0813">Transport</keyword>
<feature type="transmembrane region" description="Helical" evidence="8">
    <location>
        <begin position="112"/>
        <end position="131"/>
    </location>
</feature>
<feature type="transmembrane region" description="Helical" evidence="8">
    <location>
        <begin position="40"/>
        <end position="58"/>
    </location>
</feature>
<evidence type="ECO:0000256" key="1">
    <source>
        <dbReference type="ARBA" id="ARBA00004141"/>
    </source>
</evidence>
<dbReference type="GO" id="GO:0005249">
    <property type="term" value="F:voltage-gated potassium channel activity"/>
    <property type="evidence" value="ECO:0007669"/>
    <property type="project" value="InterPro"/>
</dbReference>
<comment type="caution">
    <text evidence="10">The sequence shown here is derived from an EMBL/GenBank/DDBJ whole genome shotgun (WGS) entry which is preliminary data.</text>
</comment>
<name>A0A4V3IUE7_9MICO</name>
<evidence type="ECO:0000256" key="6">
    <source>
        <dbReference type="ARBA" id="ARBA00023136"/>
    </source>
</evidence>
<organism evidence="10 11">
    <name type="scientific">Cryobacterium gelidum</name>
    <dbReference type="NCBI Taxonomy" id="1259164"/>
    <lineage>
        <taxon>Bacteria</taxon>
        <taxon>Bacillati</taxon>
        <taxon>Actinomycetota</taxon>
        <taxon>Actinomycetes</taxon>
        <taxon>Micrococcales</taxon>
        <taxon>Microbacteriaceae</taxon>
        <taxon>Cryobacterium</taxon>
    </lineage>
</organism>
<feature type="transmembrane region" description="Helical" evidence="8">
    <location>
        <begin position="174"/>
        <end position="199"/>
    </location>
</feature>
<keyword evidence="7 10" id="KW-0407">Ion channel</keyword>
<reference evidence="10 11" key="1">
    <citation type="submission" date="2019-03" db="EMBL/GenBank/DDBJ databases">
        <title>Genomics of glacier-inhabiting Cryobacterium strains.</title>
        <authorList>
            <person name="Liu Q."/>
            <person name="Xin Y.-H."/>
        </authorList>
    </citation>
    <scope>NUCLEOTIDE SEQUENCE [LARGE SCALE GENOMIC DNA]</scope>
    <source>
        <strain evidence="10 11">Hz16</strain>
    </source>
</reference>
<evidence type="ECO:0000256" key="4">
    <source>
        <dbReference type="ARBA" id="ARBA00022989"/>
    </source>
</evidence>
<evidence type="ECO:0000256" key="3">
    <source>
        <dbReference type="ARBA" id="ARBA00022692"/>
    </source>
</evidence>
<feature type="domain" description="Potassium channel" evidence="9">
    <location>
        <begin position="124"/>
        <end position="199"/>
    </location>
</feature>
<dbReference type="PANTHER" id="PTHR11537:SF254">
    <property type="entry name" value="POTASSIUM VOLTAGE-GATED CHANNEL PROTEIN SHAB"/>
    <property type="match status" value="1"/>
</dbReference>
<evidence type="ECO:0000256" key="5">
    <source>
        <dbReference type="ARBA" id="ARBA00023065"/>
    </source>
</evidence>
<evidence type="ECO:0000256" key="2">
    <source>
        <dbReference type="ARBA" id="ARBA00022448"/>
    </source>
</evidence>
<dbReference type="Gene3D" id="1.10.287.70">
    <property type="match status" value="1"/>
</dbReference>
<dbReference type="Pfam" id="PF07885">
    <property type="entry name" value="Ion_trans_2"/>
    <property type="match status" value="1"/>
</dbReference>
<accession>A0A4V3IUE7</accession>
<dbReference type="InterPro" id="IPR013099">
    <property type="entry name" value="K_chnl_dom"/>
</dbReference>
<dbReference type="InterPro" id="IPR028325">
    <property type="entry name" value="VG_K_chnl"/>
</dbReference>
<protein>
    <submittedName>
        <fullName evidence="10">Two pore domain potassium channel family protein</fullName>
    </submittedName>
</protein>
<keyword evidence="11" id="KW-1185">Reference proteome</keyword>
<dbReference type="AlphaFoldDB" id="A0A4V3IUE7"/>